<evidence type="ECO:0000256" key="2">
    <source>
        <dbReference type="ARBA" id="ARBA00022803"/>
    </source>
</evidence>
<feature type="domain" description="LytR/CpsA/Psr regulator C-terminal" evidence="6">
    <location>
        <begin position="382"/>
        <end position="465"/>
    </location>
</feature>
<dbReference type="AlphaFoldDB" id="A0A839SVF2"/>
<protein>
    <submittedName>
        <fullName evidence="7">Flp pilus assembly protein TadD</fullName>
    </submittedName>
</protein>
<gene>
    <name evidence="7" type="ORF">FHR98_002593</name>
</gene>
<feature type="region of interest" description="Disordered" evidence="4">
    <location>
        <begin position="212"/>
        <end position="231"/>
    </location>
</feature>
<dbReference type="PANTHER" id="PTHR45586">
    <property type="entry name" value="TPR REPEAT-CONTAINING PROTEIN PA4667"/>
    <property type="match status" value="1"/>
</dbReference>
<accession>A0A839SVF2</accession>
<keyword evidence="2 3" id="KW-0802">TPR repeat</keyword>
<dbReference type="PANTHER" id="PTHR45586:SF1">
    <property type="entry name" value="LIPOPOLYSACCHARIDE ASSEMBLY PROTEIN B"/>
    <property type="match status" value="1"/>
</dbReference>
<name>A0A839SVF2_9PROT</name>
<evidence type="ECO:0000256" key="5">
    <source>
        <dbReference type="SAM" id="SignalP"/>
    </source>
</evidence>
<dbReference type="Pfam" id="PF13399">
    <property type="entry name" value="LytR_C"/>
    <property type="match status" value="1"/>
</dbReference>
<dbReference type="SMART" id="SM00028">
    <property type="entry name" value="TPR"/>
    <property type="match status" value="3"/>
</dbReference>
<evidence type="ECO:0000313" key="7">
    <source>
        <dbReference type="EMBL" id="MBB3066288.1"/>
    </source>
</evidence>
<feature type="chain" id="PRO_5032591603" evidence="5">
    <location>
        <begin position="29"/>
        <end position="479"/>
    </location>
</feature>
<feature type="repeat" description="TPR" evidence="3">
    <location>
        <begin position="89"/>
        <end position="122"/>
    </location>
</feature>
<organism evidence="7 8">
    <name type="scientific">Limibacillus halophilus</name>
    <dbReference type="NCBI Taxonomy" id="1579333"/>
    <lineage>
        <taxon>Bacteria</taxon>
        <taxon>Pseudomonadati</taxon>
        <taxon>Pseudomonadota</taxon>
        <taxon>Alphaproteobacteria</taxon>
        <taxon>Rhodospirillales</taxon>
        <taxon>Rhodovibrionaceae</taxon>
        <taxon>Limibacillus</taxon>
    </lineage>
</organism>
<dbReference type="PROSITE" id="PS51257">
    <property type="entry name" value="PROKAR_LIPOPROTEIN"/>
    <property type="match status" value="1"/>
</dbReference>
<dbReference type="InterPro" id="IPR011990">
    <property type="entry name" value="TPR-like_helical_dom_sf"/>
</dbReference>
<dbReference type="EMBL" id="JACHXA010000007">
    <property type="protein sequence ID" value="MBB3066288.1"/>
    <property type="molecule type" value="Genomic_DNA"/>
</dbReference>
<dbReference type="Pfam" id="PF13431">
    <property type="entry name" value="TPR_17"/>
    <property type="match status" value="1"/>
</dbReference>
<sequence>MRNKLLQGAGLIVAMSALSACGSLGNSAAQLTAAPSAPEKVNQETTSQAQSAVTVSQEYEQGKQELNRGNVGKAIEYFLKAHRKAPDSLEGINALAVAYDMVGRPDLADRYFNKALALAPQDPDVLNNVGYAHLKRGDEQTAQRYLNEARALSAGNDVILANIALLENKPEPTSDIQEDTPPAAQVAELTKPYVAKTSDRSQIIVTQPSAEMTALAPQPSQPEPSPSERQMPATIQEASLPAPQRLVPEHTASFALEPVSLTRTPEPSASESYDTLPSIPLPAVKPDTLSQVVSGPLKAGLGGSRLMPAKLEQVALAVLPDGSRPKRQEPAGPTEMPALPVTAVIVEPLEAPSVTPSDGKGDSVASVIDAARNCSLSIGEAQITLVNGNGREGMARRTRGWLKHDGLVTARLLNADHYNYASSTIHYRSSARCTAERLAVTFDSLPRLVKDDTLAEDLRVLLGADVLIFDTMVAQAENN</sequence>
<evidence type="ECO:0000256" key="4">
    <source>
        <dbReference type="SAM" id="MobiDB-lite"/>
    </source>
</evidence>
<dbReference type="RefSeq" id="WP_183417103.1">
    <property type="nucleotide sequence ID" value="NZ_JACHXA010000007.1"/>
</dbReference>
<keyword evidence="8" id="KW-1185">Reference proteome</keyword>
<evidence type="ECO:0000313" key="8">
    <source>
        <dbReference type="Proteomes" id="UP000581135"/>
    </source>
</evidence>
<dbReference type="InterPro" id="IPR027381">
    <property type="entry name" value="LytR/CpsA/Psr_C"/>
</dbReference>
<dbReference type="Gene3D" id="3.30.70.2390">
    <property type="match status" value="1"/>
</dbReference>
<dbReference type="Proteomes" id="UP000581135">
    <property type="component" value="Unassembled WGS sequence"/>
</dbReference>
<dbReference type="PROSITE" id="PS50005">
    <property type="entry name" value="TPR"/>
    <property type="match status" value="1"/>
</dbReference>
<evidence type="ECO:0000259" key="6">
    <source>
        <dbReference type="Pfam" id="PF13399"/>
    </source>
</evidence>
<evidence type="ECO:0000256" key="3">
    <source>
        <dbReference type="PROSITE-ProRule" id="PRU00339"/>
    </source>
</evidence>
<evidence type="ECO:0000256" key="1">
    <source>
        <dbReference type="ARBA" id="ARBA00022737"/>
    </source>
</evidence>
<dbReference type="Gene3D" id="1.25.40.10">
    <property type="entry name" value="Tetratricopeptide repeat domain"/>
    <property type="match status" value="1"/>
</dbReference>
<comment type="caution">
    <text evidence="7">The sequence shown here is derived from an EMBL/GenBank/DDBJ whole genome shotgun (WGS) entry which is preliminary data.</text>
</comment>
<dbReference type="InterPro" id="IPR051012">
    <property type="entry name" value="CellSynth/LPSAsmb/PSIAsmb"/>
</dbReference>
<keyword evidence="5" id="KW-0732">Signal</keyword>
<keyword evidence="1" id="KW-0677">Repeat</keyword>
<dbReference type="SUPFAM" id="SSF48452">
    <property type="entry name" value="TPR-like"/>
    <property type="match status" value="1"/>
</dbReference>
<reference evidence="7 8" key="1">
    <citation type="submission" date="2020-08" db="EMBL/GenBank/DDBJ databases">
        <title>Genomic Encyclopedia of Type Strains, Phase III (KMG-III): the genomes of soil and plant-associated and newly described type strains.</title>
        <authorList>
            <person name="Whitman W."/>
        </authorList>
    </citation>
    <scope>NUCLEOTIDE SEQUENCE [LARGE SCALE GENOMIC DNA]</scope>
    <source>
        <strain evidence="7 8">CECT 8803</strain>
    </source>
</reference>
<feature type="signal peptide" evidence="5">
    <location>
        <begin position="1"/>
        <end position="28"/>
    </location>
</feature>
<proteinExistence type="predicted"/>
<dbReference type="InterPro" id="IPR019734">
    <property type="entry name" value="TPR_rpt"/>
</dbReference>